<dbReference type="InterPro" id="IPR001633">
    <property type="entry name" value="EAL_dom"/>
</dbReference>
<dbReference type="SMART" id="SM00052">
    <property type="entry name" value="EAL"/>
    <property type="match status" value="1"/>
</dbReference>
<dbReference type="NCBIfam" id="TIGR00229">
    <property type="entry name" value="sensory_box"/>
    <property type="match status" value="1"/>
</dbReference>
<dbReference type="GO" id="GO:0046872">
    <property type="term" value="F:metal ion binding"/>
    <property type="evidence" value="ECO:0007669"/>
    <property type="project" value="UniProtKB-KW"/>
</dbReference>
<dbReference type="Gene3D" id="3.20.20.450">
    <property type="entry name" value="EAL domain"/>
    <property type="match status" value="1"/>
</dbReference>
<organism evidence="11 12">
    <name type="scientific">Vibrio vulnificus</name>
    <dbReference type="NCBI Taxonomy" id="672"/>
    <lineage>
        <taxon>Bacteria</taxon>
        <taxon>Pseudomonadati</taxon>
        <taxon>Pseudomonadota</taxon>
        <taxon>Gammaproteobacteria</taxon>
        <taxon>Vibrionales</taxon>
        <taxon>Vibrionaceae</taxon>
        <taxon>Vibrio</taxon>
    </lineage>
</organism>
<dbReference type="SMART" id="SM00267">
    <property type="entry name" value="GGDEF"/>
    <property type="match status" value="1"/>
</dbReference>
<keyword evidence="5" id="KW-0479">Metal-binding</keyword>
<dbReference type="SUPFAM" id="SSF55073">
    <property type="entry name" value="Nucleotide cyclase"/>
    <property type="match status" value="1"/>
</dbReference>
<evidence type="ECO:0000256" key="5">
    <source>
        <dbReference type="ARBA" id="ARBA00022723"/>
    </source>
</evidence>
<dbReference type="EC" id="3.1.4.52" evidence="3"/>
<dbReference type="Pfam" id="PF00990">
    <property type="entry name" value="GGDEF"/>
    <property type="match status" value="1"/>
</dbReference>
<dbReference type="FunFam" id="3.30.70.270:FF:000001">
    <property type="entry name" value="Diguanylate cyclase domain protein"/>
    <property type="match status" value="1"/>
</dbReference>
<name>A0A2S3QWT6_VIBVL</name>
<dbReference type="InterPro" id="IPR035919">
    <property type="entry name" value="EAL_sf"/>
</dbReference>
<reference evidence="11 12" key="1">
    <citation type="journal article" date="2018" name="Front. Microbiol.">
        <title>Phylogeny of Vibrio vulnificus from the Analysis of the Core-Genome: Implications for Intra-Species Taxonomy.</title>
        <authorList>
            <person name="Roig F.J."/>
            <person name="Gonzalez-Candelas F."/>
            <person name="Sanjuan E."/>
            <person name="Fouz B."/>
            <person name="Feil E.J."/>
            <person name="Llorens C."/>
            <person name="Baker-Austin C."/>
            <person name="Oliver J.D."/>
            <person name="Danin-Poleg Y."/>
            <person name="Gibas C.J."/>
            <person name="Kashi Y."/>
            <person name="Gulig P.A."/>
            <person name="Morrison S.S."/>
            <person name="Amaro C."/>
        </authorList>
    </citation>
    <scope>NUCLEOTIDE SEQUENCE [LARGE SCALE GENOMIC DNA]</scope>
    <source>
        <strain evidence="11 12">CECT4608</strain>
    </source>
</reference>
<evidence type="ECO:0000256" key="3">
    <source>
        <dbReference type="ARBA" id="ARBA00012282"/>
    </source>
</evidence>
<dbReference type="CDD" id="cd01949">
    <property type="entry name" value="GGDEF"/>
    <property type="match status" value="1"/>
</dbReference>
<dbReference type="InterPro" id="IPR001610">
    <property type="entry name" value="PAC"/>
</dbReference>
<dbReference type="GO" id="GO:0071732">
    <property type="term" value="P:cellular response to nitric oxide"/>
    <property type="evidence" value="ECO:0007669"/>
    <property type="project" value="UniProtKB-ARBA"/>
</dbReference>
<dbReference type="InterPro" id="IPR052155">
    <property type="entry name" value="Biofilm_reg_signaling"/>
</dbReference>
<dbReference type="PROSITE" id="PS50883">
    <property type="entry name" value="EAL"/>
    <property type="match status" value="1"/>
</dbReference>
<evidence type="ECO:0000256" key="1">
    <source>
        <dbReference type="ARBA" id="ARBA00001946"/>
    </source>
</evidence>
<keyword evidence="6" id="KW-0408">Iron</keyword>
<dbReference type="SUPFAM" id="SSF47188">
    <property type="entry name" value="Hemerythrin-like"/>
    <property type="match status" value="1"/>
</dbReference>
<dbReference type="SMART" id="SM00086">
    <property type="entry name" value="PAC"/>
    <property type="match status" value="1"/>
</dbReference>
<dbReference type="Gene3D" id="1.20.120.50">
    <property type="entry name" value="Hemerythrin-like"/>
    <property type="match status" value="1"/>
</dbReference>
<dbReference type="Pfam" id="PF00563">
    <property type="entry name" value="EAL"/>
    <property type="match status" value="1"/>
</dbReference>
<dbReference type="FunFam" id="3.20.20.450:FF:000001">
    <property type="entry name" value="Cyclic di-GMP phosphodiesterase yahA"/>
    <property type="match status" value="1"/>
</dbReference>
<dbReference type="SUPFAM" id="SSF55785">
    <property type="entry name" value="PYP-like sensor domain (PAS domain)"/>
    <property type="match status" value="1"/>
</dbReference>
<evidence type="ECO:0000256" key="6">
    <source>
        <dbReference type="ARBA" id="ARBA00023004"/>
    </source>
</evidence>
<keyword evidence="4" id="KW-0973">c-di-GMP</keyword>
<dbReference type="NCBIfam" id="TIGR02481">
    <property type="entry name" value="hemeryth_dom"/>
    <property type="match status" value="1"/>
</dbReference>
<dbReference type="InterPro" id="IPR012312">
    <property type="entry name" value="Hemerythrin-like"/>
</dbReference>
<dbReference type="Gene3D" id="3.30.70.270">
    <property type="match status" value="1"/>
</dbReference>
<gene>
    <name evidence="11" type="ORF">CRN52_25390</name>
</gene>
<dbReference type="PROSITE" id="PS50887">
    <property type="entry name" value="GGDEF"/>
    <property type="match status" value="1"/>
</dbReference>
<dbReference type="PANTHER" id="PTHR44757:SF2">
    <property type="entry name" value="BIOFILM ARCHITECTURE MAINTENANCE PROTEIN MBAA"/>
    <property type="match status" value="1"/>
</dbReference>
<dbReference type="InterPro" id="IPR000014">
    <property type="entry name" value="PAS"/>
</dbReference>
<dbReference type="GO" id="GO:0071111">
    <property type="term" value="F:cyclic-guanylate-specific phosphodiesterase activity"/>
    <property type="evidence" value="ECO:0007669"/>
    <property type="project" value="UniProtKB-EC"/>
</dbReference>
<feature type="domain" description="PAC" evidence="8">
    <location>
        <begin position="278"/>
        <end position="331"/>
    </location>
</feature>
<dbReference type="AlphaFoldDB" id="A0A2S3QWT6"/>
<dbReference type="InterPro" id="IPR029787">
    <property type="entry name" value="Nucleotide_cyclase"/>
</dbReference>
<dbReference type="InterPro" id="IPR043128">
    <property type="entry name" value="Rev_trsase/Diguanyl_cyclase"/>
</dbReference>
<dbReference type="NCBIfam" id="TIGR00254">
    <property type="entry name" value="GGDEF"/>
    <property type="match status" value="1"/>
</dbReference>
<evidence type="ECO:0000313" key="12">
    <source>
        <dbReference type="Proteomes" id="UP000237466"/>
    </source>
</evidence>
<dbReference type="InterPro" id="IPR000700">
    <property type="entry name" value="PAS-assoc_C"/>
</dbReference>
<protein>
    <recommendedName>
        <fullName evidence="3">cyclic-guanylate-specific phosphodiesterase</fullName>
        <ecNumber evidence="3">3.1.4.52</ecNumber>
    </recommendedName>
</protein>
<evidence type="ECO:0000259" key="10">
    <source>
        <dbReference type="PROSITE" id="PS50887"/>
    </source>
</evidence>
<comment type="caution">
    <text evidence="11">The sequence shown here is derived from an EMBL/GenBank/DDBJ whole genome shotgun (WGS) entry which is preliminary data.</text>
</comment>
<dbReference type="NCBIfam" id="NF033749">
    <property type="entry name" value="bact_hemeryth"/>
    <property type="match status" value="1"/>
</dbReference>
<dbReference type="InterPro" id="IPR013655">
    <property type="entry name" value="PAS_fold_3"/>
</dbReference>
<dbReference type="InterPro" id="IPR035965">
    <property type="entry name" value="PAS-like_dom_sf"/>
</dbReference>
<evidence type="ECO:0000313" key="11">
    <source>
        <dbReference type="EMBL" id="POB42320.1"/>
    </source>
</evidence>
<evidence type="ECO:0000256" key="7">
    <source>
        <dbReference type="ARBA" id="ARBA00051114"/>
    </source>
</evidence>
<dbReference type="CDD" id="cd01948">
    <property type="entry name" value="EAL"/>
    <property type="match status" value="1"/>
</dbReference>
<dbReference type="InterPro" id="IPR012827">
    <property type="entry name" value="Hemerythrin_metal-bd"/>
</dbReference>
<dbReference type="EMBL" id="PDGH01000146">
    <property type="protein sequence ID" value="POB42320.1"/>
    <property type="molecule type" value="Genomic_DNA"/>
</dbReference>
<proteinExistence type="inferred from homology"/>
<dbReference type="Proteomes" id="UP000237466">
    <property type="component" value="Unassembled WGS sequence"/>
</dbReference>
<dbReference type="CDD" id="cd00130">
    <property type="entry name" value="PAS"/>
    <property type="match status" value="1"/>
</dbReference>
<accession>A0A2S3QWT6</accession>
<feature type="domain" description="GGDEF" evidence="10">
    <location>
        <begin position="363"/>
        <end position="501"/>
    </location>
</feature>
<evidence type="ECO:0000256" key="4">
    <source>
        <dbReference type="ARBA" id="ARBA00022636"/>
    </source>
</evidence>
<comment type="catalytic activity">
    <reaction evidence="7">
        <text>3',3'-c-di-GMP + H2O = 5'-phosphoguanylyl(3'-&gt;5')guanosine + H(+)</text>
        <dbReference type="Rhea" id="RHEA:24902"/>
        <dbReference type="ChEBI" id="CHEBI:15377"/>
        <dbReference type="ChEBI" id="CHEBI:15378"/>
        <dbReference type="ChEBI" id="CHEBI:58754"/>
        <dbReference type="ChEBI" id="CHEBI:58805"/>
        <dbReference type="EC" id="3.1.4.52"/>
    </reaction>
    <physiologicalReaction direction="left-to-right" evidence="7">
        <dbReference type="Rhea" id="RHEA:24903"/>
    </physiologicalReaction>
</comment>
<evidence type="ECO:0000256" key="2">
    <source>
        <dbReference type="ARBA" id="ARBA00010587"/>
    </source>
</evidence>
<dbReference type="Pfam" id="PF08447">
    <property type="entry name" value="PAS_3"/>
    <property type="match status" value="1"/>
</dbReference>
<dbReference type="PANTHER" id="PTHR44757">
    <property type="entry name" value="DIGUANYLATE CYCLASE DGCP"/>
    <property type="match status" value="1"/>
</dbReference>
<feature type="domain" description="EAL" evidence="9">
    <location>
        <begin position="510"/>
        <end position="764"/>
    </location>
</feature>
<dbReference type="SUPFAM" id="SSF141868">
    <property type="entry name" value="EAL domain-like"/>
    <property type="match status" value="1"/>
</dbReference>
<evidence type="ECO:0000259" key="8">
    <source>
        <dbReference type="PROSITE" id="PS50113"/>
    </source>
</evidence>
<comment type="cofactor">
    <cofactor evidence="1">
        <name>Mg(2+)</name>
        <dbReference type="ChEBI" id="CHEBI:18420"/>
    </cofactor>
</comment>
<dbReference type="Gene3D" id="2.10.70.100">
    <property type="match status" value="1"/>
</dbReference>
<dbReference type="RefSeq" id="WP_103201375.1">
    <property type="nucleotide sequence ID" value="NZ_PDGH01000146.1"/>
</dbReference>
<evidence type="ECO:0000259" key="9">
    <source>
        <dbReference type="PROSITE" id="PS50883"/>
    </source>
</evidence>
<dbReference type="InterPro" id="IPR035938">
    <property type="entry name" value="Hemerythrin-like_sf"/>
</dbReference>
<dbReference type="InterPro" id="IPR000160">
    <property type="entry name" value="GGDEF_dom"/>
</dbReference>
<dbReference type="Pfam" id="PF01814">
    <property type="entry name" value="Hemerythrin"/>
    <property type="match status" value="1"/>
</dbReference>
<dbReference type="Gene3D" id="3.30.450.20">
    <property type="entry name" value="PAS domain"/>
    <property type="match status" value="1"/>
</dbReference>
<dbReference type="PROSITE" id="PS50113">
    <property type="entry name" value="PAC"/>
    <property type="match status" value="1"/>
</dbReference>
<comment type="similarity">
    <text evidence="2">Belongs to the hemerythrin family.</text>
</comment>
<dbReference type="CDD" id="cd12107">
    <property type="entry name" value="Hemerythrin"/>
    <property type="match status" value="1"/>
</dbReference>
<sequence length="769" mass="88236">MTNLHTRQHHIDMFPWNDSFNTGIDEIDQQHKQLVFLLNQVPNHIIFQQEEPPLRSIIDELVDYAAYHFQSEENHWLAILPDVHETVSHRDSHSRFIERIQEFKLKSDIIPTEQWLEELLSFLASWLAAHILESDKHMALLVNAVESGMSVEEARQWTDEQMRDSTKAIINIIIASYKNLSASALRLMREIKHGNLTQTKLSNSELRLQQAMEYAQIGYWSLGYNSEVADWSPEIFNLFGLPEGSVPSPDSLCSIMHKDYHIPFLNSMQECFQTGKEHYVEYPIIRPSDGKERWIECRGRVTYHDDGTPDRIAGFVQDITQRKDSEKQITELAYYDSLTGLPNRRLLFDRLHQTIAACKRRNQNNALLFLDIDNFKKINDQHGHEYGDALLKNVALRIRQCIRDGDTLARLSGDEFVVILPGLDANSMDAATQAEVVATKLSDVLAETYQLQNIQYKSGVSIGIALFSDSKQTESELLKQADMAMYKAKQSGKNAVCFFDPQMQNEVMEHAQLEDDLQKAIQGQEFVLHYQPQVNQKNHVCGAETLVRWQHTDKGLVGPDRFISLAEKTGLIVPLGNWVLKSACKQLSLWQERAETQHLTLSVNVSARQFHDPQFIPLVCQLLEKYHLPRGKLRLELTETMMVDDMDKTISSMNVLRKKGVHFALDDFGTGYSSLRYLKRLPLSQLKIDRSFVVDLESDVNDQSIVKTIISMSEALGLYAIAEGVETEKQRAFLENEGCRVYQGFLYSKPIPIEDFEVFIDKYNSHAVQ</sequence>